<evidence type="ECO:0000313" key="9">
    <source>
        <dbReference type="EMBL" id="EDW45323.1"/>
    </source>
</evidence>
<reference evidence="9 10" key="1">
    <citation type="journal article" date="2007" name="Nature">
        <title>Evolution of genes and genomes on the Drosophila phylogeny.</title>
        <authorList>
            <consortium name="Drosophila 12 Genomes Consortium"/>
            <person name="Clark A.G."/>
            <person name="Eisen M.B."/>
            <person name="Smith D.R."/>
            <person name="Bergman C.M."/>
            <person name="Oliver B."/>
            <person name="Markow T.A."/>
            <person name="Kaufman T.C."/>
            <person name="Kellis M."/>
            <person name="Gelbart W."/>
            <person name="Iyer V.N."/>
            <person name="Pollard D.A."/>
            <person name="Sackton T.B."/>
            <person name="Larracuente A.M."/>
            <person name="Singh N.D."/>
            <person name="Abad J.P."/>
            <person name="Abt D.N."/>
            <person name="Adryan B."/>
            <person name="Aguade M."/>
            <person name="Akashi H."/>
            <person name="Anderson W.W."/>
            <person name="Aquadro C.F."/>
            <person name="Ardell D.H."/>
            <person name="Arguello R."/>
            <person name="Artieri C.G."/>
            <person name="Barbash D.A."/>
            <person name="Barker D."/>
            <person name="Barsanti P."/>
            <person name="Batterham P."/>
            <person name="Batzoglou S."/>
            <person name="Begun D."/>
            <person name="Bhutkar A."/>
            <person name="Blanco E."/>
            <person name="Bosak S.A."/>
            <person name="Bradley R.K."/>
            <person name="Brand A.D."/>
            <person name="Brent M.R."/>
            <person name="Brooks A.N."/>
            <person name="Brown R.H."/>
            <person name="Butlin R.K."/>
            <person name="Caggese C."/>
            <person name="Calvi B.R."/>
            <person name="Bernardo de Carvalho A."/>
            <person name="Caspi A."/>
            <person name="Castrezana S."/>
            <person name="Celniker S.E."/>
            <person name="Chang J.L."/>
            <person name="Chapple C."/>
            <person name="Chatterji S."/>
            <person name="Chinwalla A."/>
            <person name="Civetta A."/>
            <person name="Clifton S.W."/>
            <person name="Comeron J.M."/>
            <person name="Costello J.C."/>
            <person name="Coyne J.A."/>
            <person name="Daub J."/>
            <person name="David R.G."/>
            <person name="Delcher A.L."/>
            <person name="Delehaunty K."/>
            <person name="Do C.B."/>
            <person name="Ebling H."/>
            <person name="Edwards K."/>
            <person name="Eickbush T."/>
            <person name="Evans J.D."/>
            <person name="Filipski A."/>
            <person name="Findeiss S."/>
            <person name="Freyhult E."/>
            <person name="Fulton L."/>
            <person name="Fulton R."/>
            <person name="Garcia A.C."/>
            <person name="Gardiner A."/>
            <person name="Garfield D.A."/>
            <person name="Garvin B.E."/>
            <person name="Gibson G."/>
            <person name="Gilbert D."/>
            <person name="Gnerre S."/>
            <person name="Godfrey J."/>
            <person name="Good R."/>
            <person name="Gotea V."/>
            <person name="Gravely B."/>
            <person name="Greenberg A.J."/>
            <person name="Griffiths-Jones S."/>
            <person name="Gross S."/>
            <person name="Guigo R."/>
            <person name="Gustafson E.A."/>
            <person name="Haerty W."/>
            <person name="Hahn M.W."/>
            <person name="Halligan D.L."/>
            <person name="Halpern A.L."/>
            <person name="Halter G.M."/>
            <person name="Han M.V."/>
            <person name="Heger A."/>
            <person name="Hillier L."/>
            <person name="Hinrichs A.S."/>
            <person name="Holmes I."/>
            <person name="Hoskins R.A."/>
            <person name="Hubisz M.J."/>
            <person name="Hultmark D."/>
            <person name="Huntley M.A."/>
            <person name="Jaffe D.B."/>
            <person name="Jagadeeshan S."/>
            <person name="Jeck W.R."/>
            <person name="Johnson J."/>
            <person name="Jones C.D."/>
            <person name="Jordan W.C."/>
            <person name="Karpen G.H."/>
            <person name="Kataoka E."/>
            <person name="Keightley P.D."/>
            <person name="Kheradpour P."/>
            <person name="Kirkness E.F."/>
            <person name="Koerich L.B."/>
            <person name="Kristiansen K."/>
            <person name="Kudrna D."/>
            <person name="Kulathinal R.J."/>
            <person name="Kumar S."/>
            <person name="Kwok R."/>
            <person name="Lander E."/>
            <person name="Langley C.H."/>
            <person name="Lapoint R."/>
            <person name="Lazzaro B.P."/>
            <person name="Lee S.J."/>
            <person name="Levesque L."/>
            <person name="Li R."/>
            <person name="Lin C.F."/>
            <person name="Lin M.F."/>
            <person name="Lindblad-Toh K."/>
            <person name="Llopart A."/>
            <person name="Long M."/>
            <person name="Low L."/>
            <person name="Lozovsky E."/>
            <person name="Lu J."/>
            <person name="Luo M."/>
            <person name="Machado C.A."/>
            <person name="Makalowski W."/>
            <person name="Marzo M."/>
            <person name="Matsuda M."/>
            <person name="Matzkin L."/>
            <person name="McAllister B."/>
            <person name="McBride C.S."/>
            <person name="McKernan B."/>
            <person name="McKernan K."/>
            <person name="Mendez-Lago M."/>
            <person name="Minx P."/>
            <person name="Mollenhauer M.U."/>
            <person name="Montooth K."/>
            <person name="Mount S.M."/>
            <person name="Mu X."/>
            <person name="Myers E."/>
            <person name="Negre B."/>
            <person name="Newfeld S."/>
            <person name="Nielsen R."/>
            <person name="Noor M.A."/>
            <person name="O'Grady P."/>
            <person name="Pachter L."/>
            <person name="Papaceit M."/>
            <person name="Parisi M.J."/>
            <person name="Parisi M."/>
            <person name="Parts L."/>
            <person name="Pedersen J.S."/>
            <person name="Pesole G."/>
            <person name="Phillippy A.M."/>
            <person name="Ponting C.P."/>
            <person name="Pop M."/>
            <person name="Porcelli D."/>
            <person name="Powell J.R."/>
            <person name="Prohaska S."/>
            <person name="Pruitt K."/>
            <person name="Puig M."/>
            <person name="Quesneville H."/>
            <person name="Ram K.R."/>
            <person name="Rand D."/>
            <person name="Rasmussen M.D."/>
            <person name="Reed L.K."/>
            <person name="Reenan R."/>
            <person name="Reily A."/>
            <person name="Remington K.A."/>
            <person name="Rieger T.T."/>
            <person name="Ritchie M.G."/>
            <person name="Robin C."/>
            <person name="Rogers Y.H."/>
            <person name="Rohde C."/>
            <person name="Rozas J."/>
            <person name="Rubenfield M.J."/>
            <person name="Ruiz A."/>
            <person name="Russo S."/>
            <person name="Salzberg S.L."/>
            <person name="Sanchez-Gracia A."/>
            <person name="Saranga D.J."/>
            <person name="Sato H."/>
            <person name="Schaeffer S.W."/>
            <person name="Schatz M.C."/>
            <person name="Schlenke T."/>
            <person name="Schwartz R."/>
            <person name="Segarra C."/>
            <person name="Singh R.S."/>
            <person name="Sirot L."/>
            <person name="Sirota M."/>
            <person name="Sisneros N.B."/>
            <person name="Smith C.D."/>
            <person name="Smith T.F."/>
            <person name="Spieth J."/>
            <person name="Stage D.E."/>
            <person name="Stark A."/>
            <person name="Stephan W."/>
            <person name="Strausberg R.L."/>
            <person name="Strempel S."/>
            <person name="Sturgill D."/>
            <person name="Sutton G."/>
            <person name="Sutton G.G."/>
            <person name="Tao W."/>
            <person name="Teichmann S."/>
            <person name="Tobari Y.N."/>
            <person name="Tomimura Y."/>
            <person name="Tsolas J.M."/>
            <person name="Valente V.L."/>
            <person name="Venter E."/>
            <person name="Venter J.C."/>
            <person name="Vicario S."/>
            <person name="Vieira F.G."/>
            <person name="Vilella A.J."/>
            <person name="Villasante A."/>
            <person name="Walenz B."/>
            <person name="Wang J."/>
            <person name="Wasserman M."/>
            <person name="Watts T."/>
            <person name="Wilson D."/>
            <person name="Wilson R.K."/>
            <person name="Wing R.A."/>
            <person name="Wolfner M.F."/>
            <person name="Wong A."/>
            <person name="Wong G.K."/>
            <person name="Wu C.I."/>
            <person name="Wu G."/>
            <person name="Yamamoto D."/>
            <person name="Yang H.P."/>
            <person name="Yang S.P."/>
            <person name="Yorke J.A."/>
            <person name="Yoshida K."/>
            <person name="Zdobnov E."/>
            <person name="Zhang P."/>
            <person name="Zhang Y."/>
            <person name="Zimin A.V."/>
            <person name="Baldwin J."/>
            <person name="Abdouelleil A."/>
            <person name="Abdulkadir J."/>
            <person name="Abebe A."/>
            <person name="Abera B."/>
            <person name="Abreu J."/>
            <person name="Acer S.C."/>
            <person name="Aftuck L."/>
            <person name="Alexander A."/>
            <person name="An P."/>
            <person name="Anderson E."/>
            <person name="Anderson S."/>
            <person name="Arachi H."/>
            <person name="Azer M."/>
            <person name="Bachantsang P."/>
            <person name="Barry A."/>
            <person name="Bayul T."/>
            <person name="Berlin A."/>
            <person name="Bessette D."/>
            <person name="Bloom T."/>
            <person name="Blye J."/>
            <person name="Boguslavskiy L."/>
            <person name="Bonnet C."/>
            <person name="Boukhgalter B."/>
            <person name="Bourzgui I."/>
            <person name="Brown A."/>
            <person name="Cahill P."/>
            <person name="Channer S."/>
            <person name="Cheshatsang Y."/>
            <person name="Chuda L."/>
            <person name="Citroen M."/>
            <person name="Collymore A."/>
            <person name="Cooke P."/>
            <person name="Costello M."/>
            <person name="D'Aco K."/>
            <person name="Daza R."/>
            <person name="De Haan G."/>
            <person name="DeGray S."/>
            <person name="DeMaso C."/>
            <person name="Dhargay N."/>
            <person name="Dooley K."/>
            <person name="Dooley E."/>
            <person name="Doricent M."/>
            <person name="Dorje P."/>
            <person name="Dorjee K."/>
            <person name="Dupes A."/>
            <person name="Elong R."/>
            <person name="Falk J."/>
            <person name="Farina A."/>
            <person name="Faro S."/>
            <person name="Ferguson D."/>
            <person name="Fisher S."/>
            <person name="Foley C.D."/>
            <person name="Franke A."/>
            <person name="Friedrich D."/>
            <person name="Gadbois L."/>
            <person name="Gearin G."/>
            <person name="Gearin C.R."/>
            <person name="Giannoukos G."/>
            <person name="Goode T."/>
            <person name="Graham J."/>
            <person name="Grandbois E."/>
            <person name="Grewal S."/>
            <person name="Gyaltsen K."/>
            <person name="Hafez N."/>
            <person name="Hagos B."/>
            <person name="Hall J."/>
            <person name="Henson C."/>
            <person name="Hollinger A."/>
            <person name="Honan T."/>
            <person name="Huard M.D."/>
            <person name="Hughes L."/>
            <person name="Hurhula B."/>
            <person name="Husby M.E."/>
            <person name="Kamat A."/>
            <person name="Kanga B."/>
            <person name="Kashin S."/>
            <person name="Khazanovich D."/>
            <person name="Kisner P."/>
            <person name="Lance K."/>
            <person name="Lara M."/>
            <person name="Lee W."/>
            <person name="Lennon N."/>
            <person name="Letendre F."/>
            <person name="LeVine R."/>
            <person name="Lipovsky A."/>
            <person name="Liu X."/>
            <person name="Liu J."/>
            <person name="Liu S."/>
            <person name="Lokyitsang T."/>
            <person name="Lokyitsang Y."/>
            <person name="Lubonja R."/>
            <person name="Lui A."/>
            <person name="MacDonald P."/>
            <person name="Magnisalis V."/>
            <person name="Maru K."/>
            <person name="Matthews C."/>
            <person name="McCusker W."/>
            <person name="McDonough S."/>
            <person name="Mehta T."/>
            <person name="Meldrim J."/>
            <person name="Meneus L."/>
            <person name="Mihai O."/>
            <person name="Mihalev A."/>
            <person name="Mihova T."/>
            <person name="Mittelman R."/>
            <person name="Mlenga V."/>
            <person name="Montmayeur A."/>
            <person name="Mulrain L."/>
            <person name="Navidi A."/>
            <person name="Naylor J."/>
            <person name="Negash T."/>
            <person name="Nguyen T."/>
            <person name="Nguyen N."/>
            <person name="Nicol R."/>
            <person name="Norbu C."/>
            <person name="Norbu N."/>
            <person name="Novod N."/>
            <person name="O'Neill B."/>
            <person name="Osman S."/>
            <person name="Markiewicz E."/>
            <person name="Oyono O.L."/>
            <person name="Patti C."/>
            <person name="Phunkhang P."/>
            <person name="Pierre F."/>
            <person name="Priest M."/>
            <person name="Raghuraman S."/>
            <person name="Rege F."/>
            <person name="Reyes R."/>
            <person name="Rise C."/>
            <person name="Rogov P."/>
            <person name="Ross K."/>
            <person name="Ryan E."/>
            <person name="Settipalli S."/>
            <person name="Shea T."/>
            <person name="Sherpa N."/>
            <person name="Shi L."/>
            <person name="Shih D."/>
            <person name="Sparrow T."/>
            <person name="Spaulding J."/>
            <person name="Stalker J."/>
            <person name="Stange-Thomann N."/>
            <person name="Stavropoulos S."/>
            <person name="Stone C."/>
            <person name="Strader C."/>
            <person name="Tesfaye S."/>
            <person name="Thomson T."/>
            <person name="Thoulutsang Y."/>
            <person name="Thoulutsang D."/>
            <person name="Topham K."/>
            <person name="Topping I."/>
            <person name="Tsamla T."/>
            <person name="Vassiliev H."/>
            <person name="Vo A."/>
            <person name="Wangchuk T."/>
            <person name="Wangdi T."/>
            <person name="Weiand M."/>
            <person name="Wilkinson J."/>
            <person name="Wilson A."/>
            <person name="Yadav S."/>
            <person name="Young G."/>
            <person name="Yu Q."/>
            <person name="Zembek L."/>
            <person name="Zhong D."/>
            <person name="Zimmer A."/>
            <person name="Zwirko Z."/>
            <person name="Jaffe D.B."/>
            <person name="Alvarez P."/>
            <person name="Brockman W."/>
            <person name="Butler J."/>
            <person name="Chin C."/>
            <person name="Gnerre S."/>
            <person name="Grabherr M."/>
            <person name="Kleber M."/>
            <person name="Mauceli E."/>
            <person name="MacCallum I."/>
        </authorList>
    </citation>
    <scope>NUCLEOTIDE SEQUENCE [LARGE SCALE GENOMIC DNA]</scope>
    <source>
        <strain evidence="10">Rob3c / Tucson 14021-0248.25</strain>
    </source>
</reference>
<comment type="subcellular location">
    <subcellularLocation>
        <location evidence="2">Cytoplasm</location>
    </subcellularLocation>
    <subcellularLocation>
        <location evidence="1">Nucleus</location>
    </subcellularLocation>
</comment>
<evidence type="ECO:0000259" key="8">
    <source>
        <dbReference type="SMART" id="SM00913"/>
    </source>
</evidence>
<dbReference type="STRING" id="7238.B4IQS2"/>
<keyword evidence="10" id="KW-1185">Reference proteome</keyword>
<keyword evidence="4" id="KW-0813">Transport</keyword>
<keyword evidence="6" id="KW-0653">Protein transport</keyword>
<dbReference type="SUPFAM" id="SSF48371">
    <property type="entry name" value="ARM repeat"/>
    <property type="match status" value="1"/>
</dbReference>
<evidence type="ECO:0000256" key="1">
    <source>
        <dbReference type="ARBA" id="ARBA00004123"/>
    </source>
</evidence>
<dbReference type="GO" id="GO:0007614">
    <property type="term" value="P:short-term memory"/>
    <property type="evidence" value="ECO:0007669"/>
    <property type="project" value="EnsemblMetazoa"/>
</dbReference>
<dbReference type="InterPro" id="IPR011989">
    <property type="entry name" value="ARM-like"/>
</dbReference>
<comment type="similarity">
    <text evidence="3">Belongs to the exportin family.</text>
</comment>
<dbReference type="GO" id="GO:0006611">
    <property type="term" value="P:protein export from nucleus"/>
    <property type="evidence" value="ECO:0007669"/>
    <property type="project" value="InterPro"/>
</dbReference>
<name>B4IQS2_DROSE</name>
<evidence type="ECO:0000313" key="10">
    <source>
        <dbReference type="Proteomes" id="UP000001292"/>
    </source>
</evidence>
<dbReference type="SMART" id="SM00913">
    <property type="entry name" value="IBN_N"/>
    <property type="match status" value="1"/>
</dbReference>
<dbReference type="InterPro" id="IPR016024">
    <property type="entry name" value="ARM-type_fold"/>
</dbReference>
<dbReference type="PANTHER" id="PTHR21452:SF4">
    <property type="entry name" value="EXPORTIN-6"/>
    <property type="match status" value="1"/>
</dbReference>
<dbReference type="Proteomes" id="UP000001292">
    <property type="component" value="Unassembled WGS sequence"/>
</dbReference>
<dbReference type="Gene3D" id="1.25.10.10">
    <property type="entry name" value="Leucine-rich Repeat Variant"/>
    <property type="match status" value="1"/>
</dbReference>
<dbReference type="GO" id="GO:0016319">
    <property type="term" value="P:mushroom body development"/>
    <property type="evidence" value="ECO:0007669"/>
    <property type="project" value="EnsemblMetazoa"/>
</dbReference>
<sequence>MPRNENRDNLLAFKSQPEAWQLCLRVATASDITENQFLWFFSTSTLEHTITRRWTQLTSTDKTLLRETLWNSYAQLGATPNVAKRHRDTLAQLIALLGKREFPEQDPNYMQHCMELTKTRFQLGINLLKITSEEVVSNRGDLTTEWKQYFYSWWVNRAKRVKSYVFKKRFCSPILLMSV</sequence>
<dbReference type="InterPro" id="IPR001494">
    <property type="entry name" value="Importin-beta_N"/>
</dbReference>
<keyword evidence="7" id="KW-0539">Nucleus</keyword>
<proteinExistence type="inferred from homology"/>
<dbReference type="InterPro" id="IPR040016">
    <property type="entry name" value="XPO6"/>
</dbReference>
<feature type="domain" description="Importin N-terminal" evidence="8">
    <location>
        <begin position="6"/>
        <end position="75"/>
    </location>
</feature>
<dbReference type="GO" id="GO:0005049">
    <property type="term" value="F:nuclear export signal receptor activity"/>
    <property type="evidence" value="ECO:0007669"/>
    <property type="project" value="InterPro"/>
</dbReference>
<dbReference type="GO" id="GO:0005634">
    <property type="term" value="C:nucleus"/>
    <property type="evidence" value="ECO:0007669"/>
    <property type="project" value="UniProtKB-SubCell"/>
</dbReference>
<protein>
    <submittedName>
        <fullName evidence="9">GM12987</fullName>
    </submittedName>
</protein>
<dbReference type="GO" id="GO:0005737">
    <property type="term" value="C:cytoplasm"/>
    <property type="evidence" value="ECO:0007669"/>
    <property type="project" value="UniProtKB-SubCell"/>
</dbReference>
<evidence type="ECO:0000256" key="4">
    <source>
        <dbReference type="ARBA" id="ARBA00022448"/>
    </source>
</evidence>
<dbReference type="Pfam" id="PF03810">
    <property type="entry name" value="IBN_N"/>
    <property type="match status" value="1"/>
</dbReference>
<evidence type="ECO:0000256" key="2">
    <source>
        <dbReference type="ARBA" id="ARBA00004496"/>
    </source>
</evidence>
<accession>B4IQS2</accession>
<evidence type="ECO:0000256" key="6">
    <source>
        <dbReference type="ARBA" id="ARBA00022927"/>
    </source>
</evidence>
<dbReference type="GO" id="GO:0031267">
    <property type="term" value="F:small GTPase binding"/>
    <property type="evidence" value="ECO:0007669"/>
    <property type="project" value="InterPro"/>
</dbReference>
<evidence type="ECO:0000256" key="5">
    <source>
        <dbReference type="ARBA" id="ARBA00022490"/>
    </source>
</evidence>
<evidence type="ECO:0000256" key="3">
    <source>
        <dbReference type="ARBA" id="ARBA00009466"/>
    </source>
</evidence>
<dbReference type="AlphaFoldDB" id="B4IQS2"/>
<dbReference type="EMBL" id="CH689555">
    <property type="protein sequence ID" value="EDW45323.1"/>
    <property type="molecule type" value="Genomic_DNA"/>
</dbReference>
<gene>
    <name evidence="9" type="primary">Dsec\GM12987</name>
    <name evidence="9" type="ORF">Dsec_GM12987</name>
</gene>
<dbReference type="HOGENOM" id="CLU_1505029_0_0_1"/>
<keyword evidence="5" id="KW-0963">Cytoplasm</keyword>
<evidence type="ECO:0000256" key="7">
    <source>
        <dbReference type="ARBA" id="ARBA00023242"/>
    </source>
</evidence>
<dbReference type="GO" id="GO:0048036">
    <property type="term" value="P:central complex development"/>
    <property type="evidence" value="ECO:0007669"/>
    <property type="project" value="EnsemblMetazoa"/>
</dbReference>
<dbReference type="GO" id="GO:0007629">
    <property type="term" value="P:flight behavior"/>
    <property type="evidence" value="ECO:0007669"/>
    <property type="project" value="EnsemblMetazoa"/>
</dbReference>
<dbReference type="PANTHER" id="PTHR21452">
    <property type="entry name" value="EXPORTIN-6"/>
    <property type="match status" value="1"/>
</dbReference>
<organism evidence="10">
    <name type="scientific">Drosophila sechellia</name>
    <name type="common">Fruit fly</name>
    <dbReference type="NCBI Taxonomy" id="7238"/>
    <lineage>
        <taxon>Eukaryota</taxon>
        <taxon>Metazoa</taxon>
        <taxon>Ecdysozoa</taxon>
        <taxon>Arthropoda</taxon>
        <taxon>Hexapoda</taxon>
        <taxon>Insecta</taxon>
        <taxon>Pterygota</taxon>
        <taxon>Neoptera</taxon>
        <taxon>Endopterygota</taxon>
        <taxon>Diptera</taxon>
        <taxon>Brachycera</taxon>
        <taxon>Muscomorpha</taxon>
        <taxon>Ephydroidea</taxon>
        <taxon>Drosophilidae</taxon>
        <taxon>Drosophila</taxon>
        <taxon>Sophophora</taxon>
    </lineage>
</organism>